<organism evidence="1">
    <name type="scientific">virus sp. ctiha2</name>
    <dbReference type="NCBI Taxonomy" id="2827299"/>
    <lineage>
        <taxon>Viruses</taxon>
    </lineage>
</organism>
<evidence type="ECO:0000313" key="1">
    <source>
        <dbReference type="EMBL" id="DAE30403.1"/>
    </source>
</evidence>
<protein>
    <submittedName>
        <fullName evidence="1">Uncharacterized protein</fullName>
    </submittedName>
</protein>
<dbReference type="EMBL" id="BK059104">
    <property type="protein sequence ID" value="DAE30403.1"/>
    <property type="molecule type" value="Genomic_DNA"/>
</dbReference>
<reference evidence="1" key="1">
    <citation type="journal article" date="2021" name="Proc. Natl. Acad. Sci. U.S.A.">
        <title>A Catalog of Tens of Thousands of Viruses from Human Metagenomes Reveals Hidden Associations with Chronic Diseases.</title>
        <authorList>
            <person name="Tisza M.J."/>
            <person name="Buck C.B."/>
        </authorList>
    </citation>
    <scope>NUCLEOTIDE SEQUENCE</scope>
    <source>
        <strain evidence="1">Ctiha2</strain>
    </source>
</reference>
<name>A0A8S5RGW0_9VIRU</name>
<proteinExistence type="predicted"/>
<sequence>MNKTDIQKGKMVYYARMLKTVGIYEVCDLYVRTVRDDYFVGTDKRDKHAYLFSYNKLDKTIFKTKQECLDTVLEAEKNAPKVSDEQEYEEY</sequence>
<accession>A0A8S5RGW0</accession>